<evidence type="ECO:0000256" key="2">
    <source>
        <dbReference type="ARBA" id="ARBA00022528"/>
    </source>
</evidence>
<evidence type="ECO:0000313" key="8">
    <source>
        <dbReference type="Proteomes" id="UP000655225"/>
    </source>
</evidence>
<dbReference type="InterPro" id="IPR046848">
    <property type="entry name" value="E_motif"/>
</dbReference>
<dbReference type="GO" id="GO:0009507">
    <property type="term" value="C:chloroplast"/>
    <property type="evidence" value="ECO:0007669"/>
    <property type="project" value="UniProtKB-SubCell"/>
</dbReference>
<dbReference type="PROSITE" id="PS51375">
    <property type="entry name" value="PPR"/>
    <property type="match status" value="6"/>
</dbReference>
<reference evidence="7 8" key="1">
    <citation type="submission" date="2020-04" db="EMBL/GenBank/DDBJ databases">
        <title>Plant Genome Project.</title>
        <authorList>
            <person name="Zhang R.-G."/>
        </authorList>
    </citation>
    <scope>NUCLEOTIDE SEQUENCE [LARGE SCALE GENOMIC DNA]</scope>
    <source>
        <strain evidence="7">YNK0</strain>
        <tissue evidence="7">Leaf</tissue>
    </source>
</reference>
<evidence type="ECO:0008006" key="9">
    <source>
        <dbReference type="Google" id="ProtNLM"/>
    </source>
</evidence>
<keyword evidence="3" id="KW-0934">Plastid</keyword>
<dbReference type="EMBL" id="JABCRI010000002">
    <property type="protein sequence ID" value="KAF8411701.1"/>
    <property type="molecule type" value="Genomic_DNA"/>
</dbReference>
<comment type="caution">
    <text evidence="7">The sequence shown here is derived from an EMBL/GenBank/DDBJ whole genome shotgun (WGS) entry which is preliminary data.</text>
</comment>
<evidence type="ECO:0000256" key="4">
    <source>
        <dbReference type="ARBA" id="ARBA00022737"/>
    </source>
</evidence>
<feature type="repeat" description="PPR" evidence="6">
    <location>
        <begin position="631"/>
        <end position="665"/>
    </location>
</feature>
<dbReference type="OMA" id="CCIADML"/>
<feature type="repeat" description="PPR" evidence="6">
    <location>
        <begin position="767"/>
        <end position="801"/>
    </location>
</feature>
<feature type="repeat" description="PPR" evidence="6">
    <location>
        <begin position="324"/>
        <end position="358"/>
    </location>
</feature>
<feature type="repeat" description="PPR" evidence="6">
    <location>
        <begin position="529"/>
        <end position="563"/>
    </location>
</feature>
<dbReference type="FunFam" id="1.25.40.10:FF:000573">
    <property type="entry name" value="Pentatricopeptide repeat-containing protein mitochondrial"/>
    <property type="match status" value="1"/>
</dbReference>
<dbReference type="Pfam" id="PF20431">
    <property type="entry name" value="E_motif"/>
    <property type="match status" value="1"/>
</dbReference>
<sequence>MANQSQNEETSIHSAEDLTNVINQKLSLDYLNEPLHIQPRTLEAGIHECTNSIIGRFLSERPINTVIAQKTTIRAWNTRSLVSVRALAYGFLHLPINYVCRYESSSKLPAMIHGLPPKYQSPELGHLVGDRLGKVMDIDVPDRPQHQGKFIRVCVLKDVRTPLQPYVTLQLLSKPYLEKEVSTSSRIRSAPDGKELKGVKNVLGDDIKNTLFDLCNAIQSFFSSVNMCNVAFGLLINYNKSGINFSANTPCLMSSLLTQAAETRKLGVSIAVADNLRRLALQPKCSHMNMLICMYSGDEMGGLEVEFSRFDLVHKVFDRMRNRNVVAWNTMIAWYIKTRRFLEALKQFKMMMAMGIKPTVVSFVNVFPAIAGIGDRKNSNVLYGLLLKLGGEYVNDLIVASSAIFMYSELACLDFARRVFDCSTERNIEVWNTMIGGYVQNDNPVEGLNLFLQVLESDQIVPDNVTFLTALTAVSHLQQLEFGQELHAYVIKNSMAMCVIIGNAIIVMYSRCDAIQTAFKVFDKMPERDVVSWNTMVSAFVQNGFNDEGLMLVYEMQKQGLVIDSVTATALLSAASNLRNQEIGKQTHAYLFRYGIQFDGMDSYLIDMYAKSGLIATAQRLFEKDHVHDRDQVTWNAMIAGYVQNGQIEQAFTVFQQMIKHYEIPNAVTLSSILPACNPVGGIIVGKQLHGFAFRHSLDRNVFVGTALVDMYSKCGVINYAESVFTMIPEKNSVTYTNMILGFGQHGKGERALSLFQLMQGSGINPDAITFVAVLSACSYAGLVDEGLQIFESMEREYRIPPMPEHYCCVVDMLGRAGRVMEAYDFVNELGDEGNMVGIWGSLLGACRIHGEFELGKVVSEKLLEMEKRNGVAGYHVLLSNMYAEEGNWENVNRVRKGMREMGLRKEAGCSWIEIAGIPNCFMSRDQRHPQCDAIYEKLEELALEMKASGYRSGLSCHTGDMSEYDE</sequence>
<dbReference type="Pfam" id="PF13041">
    <property type="entry name" value="PPR_2"/>
    <property type="match status" value="4"/>
</dbReference>
<organism evidence="7 8">
    <name type="scientific">Tetracentron sinense</name>
    <name type="common">Spur-leaf</name>
    <dbReference type="NCBI Taxonomy" id="13715"/>
    <lineage>
        <taxon>Eukaryota</taxon>
        <taxon>Viridiplantae</taxon>
        <taxon>Streptophyta</taxon>
        <taxon>Embryophyta</taxon>
        <taxon>Tracheophyta</taxon>
        <taxon>Spermatophyta</taxon>
        <taxon>Magnoliopsida</taxon>
        <taxon>Trochodendrales</taxon>
        <taxon>Trochodendraceae</taxon>
        <taxon>Tetracentron</taxon>
    </lineage>
</organism>
<dbReference type="Proteomes" id="UP000655225">
    <property type="component" value="Unassembled WGS sequence"/>
</dbReference>
<dbReference type="GO" id="GO:0009451">
    <property type="term" value="P:RNA modification"/>
    <property type="evidence" value="ECO:0007669"/>
    <property type="project" value="InterPro"/>
</dbReference>
<dbReference type="PANTHER" id="PTHR47926:SF452">
    <property type="entry name" value="PENTATRICOPEPTIDE REPEAT-CONTAINING PROTEIN"/>
    <property type="match status" value="1"/>
</dbReference>
<dbReference type="InterPro" id="IPR002885">
    <property type="entry name" value="PPR_rpt"/>
</dbReference>
<feature type="repeat" description="PPR" evidence="6">
    <location>
        <begin position="427"/>
        <end position="462"/>
    </location>
</feature>
<evidence type="ECO:0000256" key="1">
    <source>
        <dbReference type="ARBA" id="ARBA00004229"/>
    </source>
</evidence>
<keyword evidence="8" id="KW-1185">Reference proteome</keyword>
<keyword evidence="5" id="KW-0809">Transit peptide</keyword>
<dbReference type="OrthoDB" id="756178at2759"/>
<dbReference type="Pfam" id="PF01535">
    <property type="entry name" value="PPR"/>
    <property type="match status" value="2"/>
</dbReference>
<dbReference type="InterPro" id="IPR046960">
    <property type="entry name" value="PPR_At4g14850-like_plant"/>
</dbReference>
<evidence type="ECO:0000256" key="6">
    <source>
        <dbReference type="PROSITE-ProRule" id="PRU00708"/>
    </source>
</evidence>
<name>A0A834ZQU2_TETSI</name>
<protein>
    <recommendedName>
        <fullName evidence="9">Pentatricopeptide repeat-containing protein</fullName>
    </recommendedName>
</protein>
<keyword evidence="2" id="KW-0150">Chloroplast</keyword>
<dbReference type="Gene3D" id="1.25.40.10">
    <property type="entry name" value="Tetratricopeptide repeat domain"/>
    <property type="match status" value="5"/>
</dbReference>
<comment type="subcellular location">
    <subcellularLocation>
        <location evidence="1">Plastid</location>
        <location evidence="1">Chloroplast</location>
    </subcellularLocation>
</comment>
<dbReference type="AlphaFoldDB" id="A0A834ZQU2"/>
<gene>
    <name evidence="7" type="ORF">HHK36_004259</name>
</gene>
<feature type="repeat" description="PPR" evidence="6">
    <location>
        <begin position="732"/>
        <end position="766"/>
    </location>
</feature>
<keyword evidence="4" id="KW-0677">Repeat</keyword>
<evidence type="ECO:0000256" key="5">
    <source>
        <dbReference type="ARBA" id="ARBA00022946"/>
    </source>
</evidence>
<dbReference type="GO" id="GO:0003729">
    <property type="term" value="F:mRNA binding"/>
    <property type="evidence" value="ECO:0007669"/>
    <property type="project" value="UniProtKB-ARBA"/>
</dbReference>
<proteinExistence type="predicted"/>
<dbReference type="FunFam" id="1.25.40.10:FF:000496">
    <property type="entry name" value="Pentatricopeptide repeat-containing protein chloroplastic"/>
    <property type="match status" value="1"/>
</dbReference>
<evidence type="ECO:0000256" key="3">
    <source>
        <dbReference type="ARBA" id="ARBA00022640"/>
    </source>
</evidence>
<accession>A0A834ZQU2</accession>
<dbReference type="NCBIfam" id="TIGR00756">
    <property type="entry name" value="PPR"/>
    <property type="match status" value="5"/>
</dbReference>
<dbReference type="PANTHER" id="PTHR47926">
    <property type="entry name" value="PENTATRICOPEPTIDE REPEAT-CONTAINING PROTEIN"/>
    <property type="match status" value="1"/>
</dbReference>
<dbReference type="FunFam" id="1.25.40.10:FF:000645">
    <property type="entry name" value="Pentatricopeptide repeat-containing protein chloroplastic"/>
    <property type="match status" value="1"/>
</dbReference>
<evidence type="ECO:0000313" key="7">
    <source>
        <dbReference type="EMBL" id="KAF8411701.1"/>
    </source>
</evidence>
<dbReference type="InterPro" id="IPR011990">
    <property type="entry name" value="TPR-like_helical_dom_sf"/>
</dbReference>